<dbReference type="GO" id="GO:0005829">
    <property type="term" value="C:cytosol"/>
    <property type="evidence" value="ECO:0007669"/>
    <property type="project" value="TreeGrafter"/>
</dbReference>
<dbReference type="Pfam" id="PF00994">
    <property type="entry name" value="MoCF_biosynth"/>
    <property type="match status" value="1"/>
</dbReference>
<dbReference type="EMBL" id="DSEU01000070">
    <property type="protein sequence ID" value="HEM67923.1"/>
    <property type="molecule type" value="Genomic_DNA"/>
</dbReference>
<dbReference type="SUPFAM" id="SSF53218">
    <property type="entry name" value="Molybdenum cofactor biosynthesis proteins"/>
    <property type="match status" value="1"/>
</dbReference>
<gene>
    <name evidence="2" type="ORF">ENO26_10240</name>
</gene>
<feature type="domain" description="MoaB/Mog" evidence="1">
    <location>
        <begin position="19"/>
        <end position="164"/>
    </location>
</feature>
<reference evidence="2" key="1">
    <citation type="journal article" date="2020" name="mSystems">
        <title>Genome- and Community-Level Interaction Insights into Carbon Utilization and Element Cycling Functions of Hydrothermarchaeota in Hydrothermal Sediment.</title>
        <authorList>
            <person name="Zhou Z."/>
            <person name="Liu Y."/>
            <person name="Xu W."/>
            <person name="Pan J."/>
            <person name="Luo Z.H."/>
            <person name="Li M."/>
        </authorList>
    </citation>
    <scope>NUCLEOTIDE SEQUENCE [LARGE SCALE GENOMIC DNA]</scope>
    <source>
        <strain evidence="2">SpSt-125</strain>
    </source>
</reference>
<protein>
    <submittedName>
        <fullName evidence="2">Molybdenum cofactor biosynthesis protein MoaB</fullName>
    </submittedName>
</protein>
<dbReference type="SMART" id="SM00852">
    <property type="entry name" value="MoCF_biosynth"/>
    <property type="match status" value="1"/>
</dbReference>
<dbReference type="PANTHER" id="PTHR43232:SF2">
    <property type="entry name" value="MOLYBDENUM COFACTOR BIOSYNTHESIS PROTEIN B"/>
    <property type="match status" value="1"/>
</dbReference>
<evidence type="ECO:0000313" key="2">
    <source>
        <dbReference type="EMBL" id="HEM67923.1"/>
    </source>
</evidence>
<comment type="caution">
    <text evidence="2">The sequence shown here is derived from an EMBL/GenBank/DDBJ whole genome shotgun (WGS) entry which is preliminary data.</text>
</comment>
<dbReference type="GO" id="GO:0006777">
    <property type="term" value="P:Mo-molybdopterin cofactor biosynthetic process"/>
    <property type="evidence" value="ECO:0007669"/>
    <property type="project" value="InterPro"/>
</dbReference>
<dbReference type="PIRSF" id="PIRSF006443">
    <property type="entry name" value="MoaB"/>
    <property type="match status" value="1"/>
</dbReference>
<dbReference type="InterPro" id="IPR001453">
    <property type="entry name" value="MoaB/Mog_dom"/>
</dbReference>
<dbReference type="InterPro" id="IPR036425">
    <property type="entry name" value="MoaB/Mog-like_dom_sf"/>
</dbReference>
<dbReference type="AlphaFoldDB" id="A0A7J2U6K8"/>
<dbReference type="InterPro" id="IPR012245">
    <property type="entry name" value="MoaB"/>
</dbReference>
<dbReference type="CDD" id="cd00886">
    <property type="entry name" value="MogA_MoaB"/>
    <property type="match status" value="1"/>
</dbReference>
<dbReference type="PANTHER" id="PTHR43232">
    <property type="entry name" value="MOLYBDENUM COFACTOR BIOSYNTHESIS PROTEIN B"/>
    <property type="match status" value="1"/>
</dbReference>
<evidence type="ECO:0000259" key="1">
    <source>
        <dbReference type="SMART" id="SM00852"/>
    </source>
</evidence>
<sequence length="170" mass="18505">MVSIMTEHEHGVVKPFSLCFIVTSDSVFRGLKPDEIKPIAESASVLCPDAALQGYIVVRNSVEEIRALVLEYASKCDAIIVTGGTGLSRRDVSIEAVNTIAVKTIPGFGELFRQLSYKYVGVRAYLSRATAYVVGGSLLFIVPGNPNAVELALKEIICEMTPHALYEIRK</sequence>
<organism evidence="2">
    <name type="scientific">Ignisphaera aggregans</name>
    <dbReference type="NCBI Taxonomy" id="334771"/>
    <lineage>
        <taxon>Archaea</taxon>
        <taxon>Thermoproteota</taxon>
        <taxon>Thermoprotei</taxon>
        <taxon>Desulfurococcales</taxon>
        <taxon>Desulfurococcaceae</taxon>
        <taxon>Ignisphaera</taxon>
    </lineage>
</organism>
<name>A0A7J2U6K8_9CREN</name>
<proteinExistence type="predicted"/>
<accession>A0A7J2U6K8</accession>
<dbReference type="Gene3D" id="3.40.980.10">
    <property type="entry name" value="MoaB/Mog-like domain"/>
    <property type="match status" value="1"/>
</dbReference>